<dbReference type="GeneID" id="20714748"/>
<dbReference type="KEGG" id="tot:TOT_020000613"/>
<evidence type="ECO:0000256" key="1">
    <source>
        <dbReference type="SAM" id="MobiDB-lite"/>
    </source>
</evidence>
<proteinExistence type="predicted"/>
<feature type="compositionally biased region" description="Polar residues" evidence="1">
    <location>
        <begin position="1122"/>
        <end position="1135"/>
    </location>
</feature>
<dbReference type="EMBL" id="AP011947">
    <property type="protein sequence ID" value="BAM40355.1"/>
    <property type="molecule type" value="Genomic_DNA"/>
</dbReference>
<gene>
    <name evidence="2" type="ORF">TOT_020000613</name>
</gene>
<accession>J4D7U0</accession>
<dbReference type="Proteomes" id="UP000003786">
    <property type="component" value="Chromosome 2"/>
</dbReference>
<dbReference type="OrthoDB" id="362025at2759"/>
<feature type="region of interest" description="Disordered" evidence="1">
    <location>
        <begin position="247"/>
        <end position="282"/>
    </location>
</feature>
<dbReference type="eggNOG" id="ENOG502QXFX">
    <property type="taxonomic scope" value="Eukaryota"/>
</dbReference>
<keyword evidence="3" id="KW-1185">Reference proteome</keyword>
<feature type="region of interest" description="Disordered" evidence="1">
    <location>
        <begin position="947"/>
        <end position="991"/>
    </location>
</feature>
<feature type="compositionally biased region" description="Low complexity" evidence="1">
    <location>
        <begin position="1573"/>
        <end position="1589"/>
    </location>
</feature>
<feature type="compositionally biased region" description="Low complexity" evidence="1">
    <location>
        <begin position="964"/>
        <end position="977"/>
    </location>
</feature>
<dbReference type="RefSeq" id="XP_009690656.1">
    <property type="nucleotide sequence ID" value="XM_009692361.1"/>
</dbReference>
<evidence type="ECO:0000313" key="3">
    <source>
        <dbReference type="Proteomes" id="UP000003786"/>
    </source>
</evidence>
<organism evidence="2 3">
    <name type="scientific">Theileria orientalis strain Shintoku</name>
    <dbReference type="NCBI Taxonomy" id="869250"/>
    <lineage>
        <taxon>Eukaryota</taxon>
        <taxon>Sar</taxon>
        <taxon>Alveolata</taxon>
        <taxon>Apicomplexa</taxon>
        <taxon>Aconoidasida</taxon>
        <taxon>Piroplasmida</taxon>
        <taxon>Theileriidae</taxon>
        <taxon>Theileria</taxon>
    </lineage>
</organism>
<name>J4D7U0_THEOR</name>
<dbReference type="STRING" id="869250.J4D7U0"/>
<reference evidence="2 3" key="1">
    <citation type="journal article" date="2012" name="MBio">
        <title>Comparative genome analysis of three eukaryotic parasites with differing abilities to transform leukocytes reveals key mediators of Theileria-induced leukocyte transformation.</title>
        <authorList>
            <person name="Hayashida K."/>
            <person name="Hara Y."/>
            <person name="Abe T."/>
            <person name="Yamasaki C."/>
            <person name="Toyoda A."/>
            <person name="Kosuge T."/>
            <person name="Suzuki Y."/>
            <person name="Sato Y."/>
            <person name="Kawashima S."/>
            <person name="Katayama T."/>
            <person name="Wakaguri H."/>
            <person name="Inoue N."/>
            <person name="Homma K."/>
            <person name="Tada-Umezaki M."/>
            <person name="Yagi Y."/>
            <person name="Fujii Y."/>
            <person name="Habara T."/>
            <person name="Kanehisa M."/>
            <person name="Watanabe H."/>
            <person name="Ito K."/>
            <person name="Gojobori T."/>
            <person name="Sugawara H."/>
            <person name="Imanishi T."/>
            <person name="Weir W."/>
            <person name="Gardner M."/>
            <person name="Pain A."/>
            <person name="Shiels B."/>
            <person name="Hattori M."/>
            <person name="Nene V."/>
            <person name="Sugimoto C."/>
        </authorList>
    </citation>
    <scope>NUCLEOTIDE SEQUENCE [LARGE SCALE GENOMIC DNA]</scope>
    <source>
        <strain evidence="2 3">Shintoku</strain>
    </source>
</reference>
<sequence length="1924" mass="220281">MEGSMSGLKIASFIVRNDLDDLCPEYRLKRHINKSFKKVKLDKLNLEKELSKLKELEKEVEYVLYKPFQNDKNLALLYLLESPNCTELLELLKIDDTQTKTRAISMLLFILEKRVYSTNMTFSPFKEAGNELNLAKNILNLFSKAMDSIFVNDDVIINYTLKLIFECVKRLNLEYLSRFLSNFNLIKYLNKCHVTTHPDVNFTIYKAFLSLFESPEDEEKGLSRNMLNLNGMEVSLRRTLSSLKSLLTREESEEGEVGAGTNRNGKRASPTESLEGESESEKEDLYYSNGKIKLAIILLLGIKGVRLQKDLVHLVFSHFKHEHWVTQVALAHLGVCYLSRCFQSHSNEAAEKKSMEYLINNVNNSMLQLQKLGMKVAKSRLYDYAKDGILREFILVLNGNVEDSMIVTLLLKYDLWFISKELDGLYRINGNVYKQYVNQINVGSASSHAVIVEIMVKYLSRGFDLPEYVTKGTLNSLLSSKSMSLLNNVFQLFIKIMDTNQSSDALPDIKTIINLNPATIKSSEEERGKYELEALGNWLELLYRSNFGGLKGVYDPLKLFKIAKVSENYTLVSRYLLGFLKNKSAHAVDREIISLKNEHGSVSLEDEEALKRVKIDMNLMSCVYQLGINDSLVISNLHYKCLKLLLARYVLVNAILTYHSEESSEEFENKLLQQYNNKLRRYLKLILSNVLATTGDEGKMEQYVKNVNSVFLSNVIIVMYNIIIKSNLQLLYPLREVKGAQASGVFIQQYKCLNCILNGYFQGNIYMKLFFEILLQVSKYPESFDVNLKYYRCVSCNDYYVNFVGLFDSKYAELQLLRRDLVEYNEGTGETDRNKSVIKDKVAVEKKSVDKDKVAVAGEKNKSRVLVGDNLKSFTQYVNKILIYYVKDAETREYLKMQVLNVVNHLQSPLDYFTTRDSVISGSTAVENKRLEIYKGLAQSISKLVAESRGDGQTSNKKKRSTITSGKSSHNHTSSKSSNKHTSDNSHSNVYDVNTCEGRTNILLSNIENVLSKIGSMKETETLDLKEMDKGMNMDTENSLLDYVYCYVVKLIETDKSYKKIKNILKPCREESYDLGLLSDYVMNKHKTMSRQLMHLLSIGLILGEENHEIKSEIELKREGTVKSSTGTSHANNIGDNAIGVPGANKSDGISIGSTSNGNNSPRGDARRESTRKLILFMILVNNNTELQELIINNKRTFKLLVSNLQRLKQCRNNCTYFTFDAERSNRKHRKVMAEILYSDWFMEKCELILRRKYYYLGYSIETKLYKVALKILYFMFYSLKHEDTRKMDKDKRKRALGRYYVLLKDIYKCTNNKDDVMIKQIVYKIIRVSNKLDKKRQKVRVREPSDDLEFYLKLLDINHFKLVHYSSNIEKRLKVDCLDGKVVGGCSIHRDCNNSNGNLCNGPYGNSSNQYNGKCGSGYNTHNHSHCSGYNTYNCACGSVNGNHEDADDVEARDDRDCHGYLNNWLIYNKALVFKTFKGGDLGQLRLNLTLYNHNKEDNGASGYDEEDNGILDANRTTVDAYRFSGHCNHSSRQVELEEFTRCNKIMEVEEVLDYRGNSTATNSYNDHDNDSSSGNVGNDSSSRNVGNDSDHEVEVDSVTVYVDGVATENGVNVTADDGSGSSRISGNTDLDEDLINSLECSNSYYYNSVVDALLLHENANIGSSYKHSLTEDDILISKLTAFSSRLNGSEEVNKNEIMCSLMMPDYYKYDLEYLMGYVYKLLLIQYYSQGPTSSSPSKRRKYEFDTVHVSMNNVVKLVLCRLAVNRDEPLLTKMIKIINRVNTDADLKYILYHIRVNRDLDEMIHIISLFNTVGQKRDRKQVETDRRVTELDRLVLKSNMSHLSEEDAREMAGRVNRLLMSSLLDGETQMYKVVKILANLRKKHLSLFKGLYLDNYIAALKSTVRLNRENRVFIKLLSRLTL</sequence>
<feature type="region of interest" description="Disordered" evidence="1">
    <location>
        <begin position="1121"/>
        <end position="1142"/>
    </location>
</feature>
<protein>
    <submittedName>
        <fullName evidence="2">Uncharacterized protein</fullName>
    </submittedName>
</protein>
<feature type="region of interest" description="Disordered" evidence="1">
    <location>
        <begin position="1559"/>
        <end position="1594"/>
    </location>
</feature>
<dbReference type="VEuPathDB" id="PiroplasmaDB:TOT_020000613"/>
<evidence type="ECO:0000313" key="2">
    <source>
        <dbReference type="EMBL" id="BAM40355.1"/>
    </source>
</evidence>